<keyword evidence="8" id="KW-1185">Reference proteome</keyword>
<evidence type="ECO:0000256" key="1">
    <source>
        <dbReference type="ARBA" id="ARBA00023015"/>
    </source>
</evidence>
<reference evidence="7" key="1">
    <citation type="submission" date="2022-09" db="EMBL/GenBank/DDBJ databases">
        <title>Rhodovastum sp. nov. RN2-1 isolated from soil in Seongnam, South Korea.</title>
        <authorList>
            <person name="Le N.T."/>
        </authorList>
    </citation>
    <scope>NUCLEOTIDE SEQUENCE</scope>
    <source>
        <strain evidence="7">RN2-1</strain>
    </source>
</reference>
<dbReference type="AlphaFoldDB" id="A0AA41YHC3"/>
<feature type="domain" description="IclR-ED" evidence="6">
    <location>
        <begin position="65"/>
        <end position="249"/>
    </location>
</feature>
<accession>A0AA41YHC3</accession>
<name>A0AA41YHC3_9PROT</name>
<dbReference type="EMBL" id="JAPDNT010000001">
    <property type="protein sequence ID" value="MCW3473301.1"/>
    <property type="molecule type" value="Genomic_DNA"/>
</dbReference>
<dbReference type="SUPFAM" id="SSF46785">
    <property type="entry name" value="Winged helix' DNA-binding domain"/>
    <property type="match status" value="1"/>
</dbReference>
<evidence type="ECO:0000313" key="7">
    <source>
        <dbReference type="EMBL" id="MCW3473301.1"/>
    </source>
</evidence>
<dbReference type="Gene3D" id="1.10.10.10">
    <property type="entry name" value="Winged helix-like DNA-binding domain superfamily/Winged helix DNA-binding domain"/>
    <property type="match status" value="1"/>
</dbReference>
<dbReference type="FunFam" id="1.10.10.10:FF:000056">
    <property type="entry name" value="IclR family transcriptional regulator"/>
    <property type="match status" value="1"/>
</dbReference>
<dbReference type="Proteomes" id="UP001165679">
    <property type="component" value="Unassembled WGS sequence"/>
</dbReference>
<feature type="compositionally biased region" description="Low complexity" evidence="4">
    <location>
        <begin position="251"/>
        <end position="262"/>
    </location>
</feature>
<dbReference type="SMART" id="SM00346">
    <property type="entry name" value="HTH_ICLR"/>
    <property type="match status" value="1"/>
</dbReference>
<evidence type="ECO:0000256" key="3">
    <source>
        <dbReference type="ARBA" id="ARBA00023163"/>
    </source>
</evidence>
<feature type="region of interest" description="Disordered" evidence="4">
    <location>
        <begin position="248"/>
        <end position="281"/>
    </location>
</feature>
<protein>
    <submittedName>
        <fullName evidence="7">IclR family transcriptional regulator</fullName>
    </submittedName>
</protein>
<dbReference type="RefSeq" id="WP_264711878.1">
    <property type="nucleotide sequence ID" value="NZ_JAPDNT010000001.1"/>
</dbReference>
<comment type="caution">
    <text evidence="7">The sequence shown here is derived from an EMBL/GenBank/DDBJ whole genome shotgun (WGS) entry which is preliminary data.</text>
</comment>
<dbReference type="PANTHER" id="PTHR30136">
    <property type="entry name" value="HELIX-TURN-HELIX TRANSCRIPTIONAL REGULATOR, ICLR FAMILY"/>
    <property type="match status" value="1"/>
</dbReference>
<dbReference type="PROSITE" id="PS51077">
    <property type="entry name" value="HTH_ICLR"/>
    <property type="match status" value="1"/>
</dbReference>
<dbReference type="Pfam" id="PF01614">
    <property type="entry name" value="IclR_C"/>
    <property type="match status" value="1"/>
</dbReference>
<dbReference type="PANTHER" id="PTHR30136:SF35">
    <property type="entry name" value="HTH-TYPE TRANSCRIPTIONAL REGULATOR RV1719"/>
    <property type="match status" value="1"/>
</dbReference>
<dbReference type="GO" id="GO:0003677">
    <property type="term" value="F:DNA binding"/>
    <property type="evidence" value="ECO:0007669"/>
    <property type="project" value="UniProtKB-KW"/>
</dbReference>
<keyword evidence="3" id="KW-0804">Transcription</keyword>
<dbReference type="GO" id="GO:0045892">
    <property type="term" value="P:negative regulation of DNA-templated transcription"/>
    <property type="evidence" value="ECO:0007669"/>
    <property type="project" value="TreeGrafter"/>
</dbReference>
<dbReference type="SUPFAM" id="SSF55781">
    <property type="entry name" value="GAF domain-like"/>
    <property type="match status" value="1"/>
</dbReference>
<proteinExistence type="predicted"/>
<evidence type="ECO:0000256" key="2">
    <source>
        <dbReference type="ARBA" id="ARBA00023125"/>
    </source>
</evidence>
<dbReference type="GO" id="GO:0003700">
    <property type="term" value="F:DNA-binding transcription factor activity"/>
    <property type="evidence" value="ECO:0007669"/>
    <property type="project" value="TreeGrafter"/>
</dbReference>
<dbReference type="PROSITE" id="PS51078">
    <property type="entry name" value="ICLR_ED"/>
    <property type="match status" value="1"/>
</dbReference>
<dbReference type="Gene3D" id="3.30.450.40">
    <property type="match status" value="1"/>
</dbReference>
<keyword evidence="1" id="KW-0805">Transcription regulation</keyword>
<evidence type="ECO:0000256" key="4">
    <source>
        <dbReference type="SAM" id="MobiDB-lite"/>
    </source>
</evidence>
<evidence type="ECO:0000259" key="6">
    <source>
        <dbReference type="PROSITE" id="PS51078"/>
    </source>
</evidence>
<dbReference type="InterPro" id="IPR014757">
    <property type="entry name" value="Tscrpt_reg_IclR_C"/>
</dbReference>
<dbReference type="InterPro" id="IPR036388">
    <property type="entry name" value="WH-like_DNA-bd_sf"/>
</dbReference>
<evidence type="ECO:0000313" key="8">
    <source>
        <dbReference type="Proteomes" id="UP001165679"/>
    </source>
</evidence>
<reference evidence="7" key="2">
    <citation type="submission" date="2022-10" db="EMBL/GenBank/DDBJ databases">
        <authorList>
            <person name="Trinh H.N."/>
        </authorList>
    </citation>
    <scope>NUCLEOTIDE SEQUENCE</scope>
    <source>
        <strain evidence="7">RN2-1</strain>
    </source>
</reference>
<feature type="domain" description="HTH iclR-type" evidence="5">
    <location>
        <begin position="2"/>
        <end position="64"/>
    </location>
</feature>
<dbReference type="InterPro" id="IPR036390">
    <property type="entry name" value="WH_DNA-bd_sf"/>
</dbReference>
<dbReference type="InterPro" id="IPR029016">
    <property type="entry name" value="GAF-like_dom_sf"/>
</dbReference>
<keyword evidence="2" id="KW-0238">DNA-binding</keyword>
<organism evidence="7 8">
    <name type="scientific">Limobrevibacterium gyesilva</name>
    <dbReference type="NCBI Taxonomy" id="2991712"/>
    <lineage>
        <taxon>Bacteria</taxon>
        <taxon>Pseudomonadati</taxon>
        <taxon>Pseudomonadota</taxon>
        <taxon>Alphaproteobacteria</taxon>
        <taxon>Acetobacterales</taxon>
        <taxon>Acetobacteraceae</taxon>
        <taxon>Limobrevibacterium</taxon>
    </lineage>
</organism>
<dbReference type="InterPro" id="IPR005471">
    <property type="entry name" value="Tscrpt_reg_IclR_N"/>
</dbReference>
<gene>
    <name evidence="7" type="ORF">OL599_01795</name>
</gene>
<dbReference type="Pfam" id="PF09339">
    <property type="entry name" value="HTH_IclR"/>
    <property type="match status" value="1"/>
</dbReference>
<evidence type="ECO:0000259" key="5">
    <source>
        <dbReference type="PROSITE" id="PS51077"/>
    </source>
</evidence>
<dbReference type="InterPro" id="IPR050707">
    <property type="entry name" value="HTH_MetabolicPath_Reg"/>
</dbReference>
<sequence>MDKSLVKGLNLLAALANSSEARGVSDLARELSLTKSNVHRLLQTLTTQGFVRHNAERGVYEPSLRLWELGIVVLARVDIRRVAAPLLAELANKTGESVHLSVLDGTEVVYIDIVESSHPVRAYSRVGRRTPAHCVATGKALLAHAPASVVAEVAEAASRLGPLTSHTITGRAALEEELARVRRLGHAVNRGERSDTVRGVAAPVWGPDGRVTAAIGIAGPAERLKPATIRQLAPAVMATASEITRRVGGVPPNQAAEPAAQPLRATTGLSTHRPRRADSSS</sequence>